<evidence type="ECO:0000313" key="2">
    <source>
        <dbReference type="Proteomes" id="UP000676565"/>
    </source>
</evidence>
<evidence type="ECO:0008006" key="3">
    <source>
        <dbReference type="Google" id="ProtNLM"/>
    </source>
</evidence>
<accession>A0ABS5BZZ0</accession>
<dbReference type="Proteomes" id="UP000676565">
    <property type="component" value="Unassembled WGS sequence"/>
</dbReference>
<evidence type="ECO:0000313" key="1">
    <source>
        <dbReference type="EMBL" id="MBP3959303.1"/>
    </source>
</evidence>
<reference evidence="1 2" key="1">
    <citation type="submission" date="2021-04" db="EMBL/GenBank/DDBJ databases">
        <authorList>
            <person name="Ivanova A."/>
        </authorList>
    </citation>
    <scope>NUCLEOTIDE SEQUENCE [LARGE SCALE GENOMIC DNA]</scope>
    <source>
        <strain evidence="1 2">G18</strain>
    </source>
</reference>
<name>A0ABS5BZZ0_9BACT</name>
<sequence length="83" mass="9717">MLREIYYNPYFFIPFKPEWRTTNVLPMARGMYDTRDFSAMPILADALQDAGCTDTTILNHCRHAPINTHVRGCWVLDLVLNRK</sequence>
<protein>
    <recommendedName>
        <fullName evidence="3">Alpha/beta hydrolase</fullName>
    </recommendedName>
</protein>
<gene>
    <name evidence="1" type="ORF">J8F10_29005</name>
</gene>
<organism evidence="1 2">
    <name type="scientific">Gemmata palustris</name>
    <dbReference type="NCBI Taxonomy" id="2822762"/>
    <lineage>
        <taxon>Bacteria</taxon>
        <taxon>Pseudomonadati</taxon>
        <taxon>Planctomycetota</taxon>
        <taxon>Planctomycetia</taxon>
        <taxon>Gemmatales</taxon>
        <taxon>Gemmataceae</taxon>
        <taxon>Gemmata</taxon>
    </lineage>
</organism>
<proteinExistence type="predicted"/>
<comment type="caution">
    <text evidence="1">The sequence shown here is derived from an EMBL/GenBank/DDBJ whole genome shotgun (WGS) entry which is preliminary data.</text>
</comment>
<keyword evidence="2" id="KW-1185">Reference proteome</keyword>
<dbReference type="EMBL" id="JAGKQQ010000001">
    <property type="protein sequence ID" value="MBP3959303.1"/>
    <property type="molecule type" value="Genomic_DNA"/>
</dbReference>